<dbReference type="Gene3D" id="3.40.1090.10">
    <property type="entry name" value="Cytosolic phospholipase A2 catalytic domain"/>
    <property type="match status" value="1"/>
</dbReference>
<dbReference type="PROSITE" id="PS51635">
    <property type="entry name" value="PNPLA"/>
    <property type="match status" value="1"/>
</dbReference>
<comment type="caution">
    <text evidence="2">Lacks conserved residue(s) required for the propagation of feature annotation.</text>
</comment>
<gene>
    <name evidence="5" type="ORF">C8E97_4403</name>
</gene>
<dbReference type="Pfam" id="PF01734">
    <property type="entry name" value="Patatin"/>
    <property type="match status" value="1"/>
</dbReference>
<proteinExistence type="predicted"/>
<dbReference type="EMBL" id="RBXO01000001">
    <property type="protein sequence ID" value="RKT55718.1"/>
    <property type="molecule type" value="Genomic_DNA"/>
</dbReference>
<keyword evidence="6" id="KW-1185">Reference proteome</keyword>
<feature type="short sequence motif" description="DGA/G" evidence="2">
    <location>
        <begin position="219"/>
        <end position="221"/>
    </location>
</feature>
<keyword evidence="2" id="KW-0378">Hydrolase</keyword>
<feature type="active site" description="Nucleophile" evidence="2">
    <location>
        <position position="97"/>
    </location>
</feature>
<comment type="caution">
    <text evidence="5">The sequence shown here is derived from an EMBL/GenBank/DDBJ whole genome shotgun (WGS) entry which is preliminary data.</text>
</comment>
<feature type="active site" description="Proton acceptor" evidence="2">
    <location>
        <position position="219"/>
    </location>
</feature>
<protein>
    <submittedName>
        <fullName evidence="5">Patatin-like phospholipase</fullName>
    </submittedName>
</protein>
<evidence type="ECO:0000256" key="1">
    <source>
        <dbReference type="ARBA" id="ARBA00023098"/>
    </source>
</evidence>
<evidence type="ECO:0000259" key="4">
    <source>
        <dbReference type="PROSITE" id="PS51635"/>
    </source>
</evidence>
<dbReference type="GO" id="GO:0016042">
    <property type="term" value="P:lipid catabolic process"/>
    <property type="evidence" value="ECO:0007669"/>
    <property type="project" value="UniProtKB-UniRule"/>
</dbReference>
<dbReference type="InterPro" id="IPR016035">
    <property type="entry name" value="Acyl_Trfase/lysoPLipase"/>
</dbReference>
<reference evidence="5 6" key="1">
    <citation type="submission" date="2018-10" db="EMBL/GenBank/DDBJ databases">
        <title>Sequencing the genomes of 1000 actinobacteria strains.</title>
        <authorList>
            <person name="Klenk H.-P."/>
        </authorList>
    </citation>
    <scope>NUCLEOTIDE SEQUENCE [LARGE SCALE GENOMIC DNA]</scope>
    <source>
        <strain evidence="5 6">DSM 43800</strain>
    </source>
</reference>
<dbReference type="InterPro" id="IPR002641">
    <property type="entry name" value="PNPLA_dom"/>
</dbReference>
<feature type="domain" description="PNPLA" evidence="4">
    <location>
        <begin position="62"/>
        <end position="232"/>
    </location>
</feature>
<evidence type="ECO:0000313" key="6">
    <source>
        <dbReference type="Proteomes" id="UP000282084"/>
    </source>
</evidence>
<keyword evidence="2" id="KW-0442">Lipid degradation</keyword>
<evidence type="ECO:0000256" key="2">
    <source>
        <dbReference type="PROSITE-ProRule" id="PRU01161"/>
    </source>
</evidence>
<evidence type="ECO:0000313" key="5">
    <source>
        <dbReference type="EMBL" id="RKT55718.1"/>
    </source>
</evidence>
<dbReference type="AlphaFoldDB" id="A0A495W7F0"/>
<organism evidence="5 6">
    <name type="scientific">Saccharothrix australiensis</name>
    <dbReference type="NCBI Taxonomy" id="2072"/>
    <lineage>
        <taxon>Bacteria</taxon>
        <taxon>Bacillati</taxon>
        <taxon>Actinomycetota</taxon>
        <taxon>Actinomycetes</taxon>
        <taxon>Pseudonocardiales</taxon>
        <taxon>Pseudonocardiaceae</taxon>
        <taxon>Saccharothrix</taxon>
    </lineage>
</organism>
<sequence>MAWPSGVRRSRAVLSDGRDSCPSSSRVEAHWSADHPVRDVLNRRRASGSKPGNRSDGFKVGLAVEGGGLRGVVSGAMLSALEDLGFADGFDDVYTCSSGAVNGAYFITRRTWFPLSIYFDDLTTGTFLDFRRVLRGVGPMNLEYVFEEVLAHRKPLDYAAVIAAPQRLHVMVTDVDGLRTLDVHEFHSPEDLRSALRASTWLPLAIRGTADFRGQRAIDGGVLRFHPFRAAVLDGCTHVLSLSTRPIAPSHSGTPLINRLVARHLERVRPGLGTGFLKSMEDYRLKDRPHLARSRRHPGEPAVLDLAPLPGTPEIKRHEVDRGKLIDGARSAYRLVHQVLEGRDVVVVPRMTVYPPRPDAEGPS</sequence>
<accession>A0A495W7F0</accession>
<keyword evidence="1 2" id="KW-0443">Lipid metabolism</keyword>
<dbReference type="GO" id="GO:0016787">
    <property type="term" value="F:hydrolase activity"/>
    <property type="evidence" value="ECO:0007669"/>
    <property type="project" value="UniProtKB-UniRule"/>
</dbReference>
<dbReference type="OrthoDB" id="4080114at2"/>
<feature type="short sequence motif" description="GXGXXG" evidence="2">
    <location>
        <begin position="66"/>
        <end position="71"/>
    </location>
</feature>
<evidence type="ECO:0000256" key="3">
    <source>
        <dbReference type="SAM" id="MobiDB-lite"/>
    </source>
</evidence>
<feature type="region of interest" description="Disordered" evidence="3">
    <location>
        <begin position="1"/>
        <end position="29"/>
    </location>
</feature>
<name>A0A495W7F0_9PSEU</name>
<dbReference type="Proteomes" id="UP000282084">
    <property type="component" value="Unassembled WGS sequence"/>
</dbReference>
<dbReference type="SUPFAM" id="SSF52151">
    <property type="entry name" value="FabD/lysophospholipase-like"/>
    <property type="match status" value="1"/>
</dbReference>